<dbReference type="PANTHER" id="PTHR32309:SF13">
    <property type="entry name" value="FERRIC ENTEROBACTIN TRANSPORT PROTEIN FEPE"/>
    <property type="match status" value="1"/>
</dbReference>
<comment type="catalytic activity">
    <reaction evidence="8">
        <text>L-tyrosyl-[protein] + ATP = O-phospho-L-tyrosyl-[protein] + ADP + H(+)</text>
        <dbReference type="Rhea" id="RHEA:10596"/>
        <dbReference type="Rhea" id="RHEA-COMP:10136"/>
        <dbReference type="Rhea" id="RHEA-COMP:20101"/>
        <dbReference type="ChEBI" id="CHEBI:15378"/>
        <dbReference type="ChEBI" id="CHEBI:30616"/>
        <dbReference type="ChEBI" id="CHEBI:46858"/>
        <dbReference type="ChEBI" id="CHEBI:61978"/>
        <dbReference type="ChEBI" id="CHEBI:456216"/>
        <dbReference type="EC" id="2.7.10.2"/>
    </reaction>
</comment>
<dbReference type="InterPro" id="IPR005702">
    <property type="entry name" value="Wzc-like_C"/>
</dbReference>
<gene>
    <name evidence="11" type="ORF">DV711_01010</name>
</gene>
<dbReference type="NCBIfam" id="TIGR03018">
    <property type="entry name" value="pepcterm_TyrKin"/>
    <property type="match status" value="1"/>
</dbReference>
<dbReference type="Gene3D" id="3.40.50.300">
    <property type="entry name" value="P-loop containing nucleotide triphosphate hydrolases"/>
    <property type="match status" value="1"/>
</dbReference>
<evidence type="ECO:0000256" key="4">
    <source>
        <dbReference type="ARBA" id="ARBA00022741"/>
    </source>
</evidence>
<evidence type="ECO:0000256" key="5">
    <source>
        <dbReference type="ARBA" id="ARBA00022777"/>
    </source>
</evidence>
<reference evidence="11 12" key="1">
    <citation type="submission" date="2018-07" db="EMBL/GenBank/DDBJ databases">
        <title>Motiliproteus coralliicola sp. nov., a bacterium isolated from Coral.</title>
        <authorList>
            <person name="Wang G."/>
        </authorList>
    </citation>
    <scope>NUCLEOTIDE SEQUENCE [LARGE SCALE GENOMIC DNA]</scope>
    <source>
        <strain evidence="11 12">C34</strain>
    </source>
</reference>
<dbReference type="InterPro" id="IPR025669">
    <property type="entry name" value="AAA_dom"/>
</dbReference>
<accession>A0A369WT15</accession>
<dbReference type="PANTHER" id="PTHR32309">
    <property type="entry name" value="TYROSINE-PROTEIN KINASE"/>
    <property type="match status" value="1"/>
</dbReference>
<comment type="caution">
    <text evidence="11">The sequence shown here is derived from an EMBL/GenBank/DDBJ whole genome shotgun (WGS) entry which is preliminary data.</text>
</comment>
<evidence type="ECO:0000256" key="3">
    <source>
        <dbReference type="ARBA" id="ARBA00022679"/>
    </source>
</evidence>
<keyword evidence="5" id="KW-0418">Kinase</keyword>
<evidence type="ECO:0000256" key="6">
    <source>
        <dbReference type="ARBA" id="ARBA00022840"/>
    </source>
</evidence>
<keyword evidence="7" id="KW-0829">Tyrosine-protein kinase</keyword>
<keyword evidence="6" id="KW-0067">ATP-binding</keyword>
<evidence type="ECO:0000256" key="8">
    <source>
        <dbReference type="ARBA" id="ARBA00051245"/>
    </source>
</evidence>
<dbReference type="RefSeq" id="WP_114693793.1">
    <property type="nucleotide sequence ID" value="NZ_QQOH01000001.1"/>
</dbReference>
<organism evidence="11 12">
    <name type="scientific">Motiliproteus coralliicola</name>
    <dbReference type="NCBI Taxonomy" id="2283196"/>
    <lineage>
        <taxon>Bacteria</taxon>
        <taxon>Pseudomonadati</taxon>
        <taxon>Pseudomonadota</taxon>
        <taxon>Gammaproteobacteria</taxon>
        <taxon>Oceanospirillales</taxon>
        <taxon>Oceanospirillaceae</taxon>
        <taxon>Motiliproteus</taxon>
    </lineage>
</organism>
<dbReference type="InterPro" id="IPR027417">
    <property type="entry name" value="P-loop_NTPase"/>
</dbReference>
<dbReference type="CDD" id="cd05387">
    <property type="entry name" value="BY-kinase"/>
    <property type="match status" value="1"/>
</dbReference>
<evidence type="ECO:0000256" key="2">
    <source>
        <dbReference type="ARBA" id="ARBA00011903"/>
    </source>
</evidence>
<dbReference type="EMBL" id="QQOH01000001">
    <property type="protein sequence ID" value="RDE24209.1"/>
    <property type="molecule type" value="Genomic_DNA"/>
</dbReference>
<dbReference type="InterPro" id="IPR050445">
    <property type="entry name" value="Bact_polysacc_biosynth/exp"/>
</dbReference>
<dbReference type="EC" id="2.7.10.2" evidence="2"/>
<proteinExistence type="inferred from homology"/>
<protein>
    <recommendedName>
        <fullName evidence="2">non-specific protein-tyrosine kinase</fullName>
        <ecNumber evidence="2">2.7.10.2</ecNumber>
    </recommendedName>
</protein>
<dbReference type="AlphaFoldDB" id="A0A369WT15"/>
<evidence type="ECO:0000313" key="11">
    <source>
        <dbReference type="EMBL" id="RDE24209.1"/>
    </source>
</evidence>
<keyword evidence="3" id="KW-0808">Transferase</keyword>
<name>A0A369WT15_9GAMM</name>
<feature type="region of interest" description="Disordered" evidence="9">
    <location>
        <begin position="1"/>
        <end position="96"/>
    </location>
</feature>
<evidence type="ECO:0000313" key="12">
    <source>
        <dbReference type="Proteomes" id="UP000253769"/>
    </source>
</evidence>
<dbReference type="OrthoDB" id="9775724at2"/>
<dbReference type="GO" id="GO:0005886">
    <property type="term" value="C:plasma membrane"/>
    <property type="evidence" value="ECO:0007669"/>
    <property type="project" value="TreeGrafter"/>
</dbReference>
<evidence type="ECO:0000259" key="10">
    <source>
        <dbReference type="Pfam" id="PF13614"/>
    </source>
</evidence>
<feature type="compositionally biased region" description="Basic and acidic residues" evidence="9">
    <location>
        <begin position="1"/>
        <end position="20"/>
    </location>
</feature>
<dbReference type="Pfam" id="PF13614">
    <property type="entry name" value="AAA_31"/>
    <property type="match status" value="1"/>
</dbReference>
<evidence type="ECO:0000256" key="1">
    <source>
        <dbReference type="ARBA" id="ARBA00007316"/>
    </source>
</evidence>
<evidence type="ECO:0000256" key="9">
    <source>
        <dbReference type="SAM" id="MobiDB-lite"/>
    </source>
</evidence>
<comment type="similarity">
    <text evidence="1">Belongs to the CpsD/CapB family.</text>
</comment>
<keyword evidence="12" id="KW-1185">Reference proteome</keyword>
<dbReference type="Proteomes" id="UP000253769">
    <property type="component" value="Unassembled WGS sequence"/>
</dbReference>
<dbReference type="GO" id="GO:0004713">
    <property type="term" value="F:protein tyrosine kinase activity"/>
    <property type="evidence" value="ECO:0007669"/>
    <property type="project" value="TreeGrafter"/>
</dbReference>
<evidence type="ECO:0000256" key="7">
    <source>
        <dbReference type="ARBA" id="ARBA00023137"/>
    </source>
</evidence>
<feature type="domain" description="AAA" evidence="10">
    <location>
        <begin position="159"/>
        <end position="297"/>
    </location>
</feature>
<sequence>MSTIEKALEKQRQLEREKSLQQDQQTAPLIGEEKVDLDGPVAEAPLKPKLKTHRSGPPPLQPMTAPEVPADLLSNNGSQEEQPNRQDAMEAPASRPDQLVEIDIERLESLGMVTPNETFTHIKEEYRYIKRPLLNNAFGAGSTTLTRPNLVLVTSSFSGEGKTYTTVNLAISMALEEDRKVLLVDADVIKPHICERLGIPDGQLGLMDYLTGNAEVEDIMFNTNIPNLKLITAGRRHHHSNEFIASEKMKRFMDELSDRYPDRIVIFDTSPLLGASETNVLAQMTGQAVVVVEEERTTHAQLQQALSLLDPNMAIGLVLNKSKSRRREYYGYYYASSS</sequence>
<keyword evidence="4" id="KW-0547">Nucleotide-binding</keyword>
<dbReference type="SUPFAM" id="SSF52540">
    <property type="entry name" value="P-loop containing nucleoside triphosphate hydrolases"/>
    <property type="match status" value="1"/>
</dbReference>